<reference evidence="4 5" key="1">
    <citation type="journal article" date="2021" name="Commun. Biol.">
        <title>The genome of Shorea leprosula (Dipterocarpaceae) highlights the ecological relevance of drought in aseasonal tropical rainforests.</title>
        <authorList>
            <person name="Ng K.K.S."/>
            <person name="Kobayashi M.J."/>
            <person name="Fawcett J.A."/>
            <person name="Hatakeyama M."/>
            <person name="Paape T."/>
            <person name="Ng C.H."/>
            <person name="Ang C.C."/>
            <person name="Tnah L.H."/>
            <person name="Lee C.T."/>
            <person name="Nishiyama T."/>
            <person name="Sese J."/>
            <person name="O'Brien M.J."/>
            <person name="Copetti D."/>
            <person name="Mohd Noor M.I."/>
            <person name="Ong R.C."/>
            <person name="Putra M."/>
            <person name="Sireger I.Z."/>
            <person name="Indrioko S."/>
            <person name="Kosugi Y."/>
            <person name="Izuno A."/>
            <person name="Isagi Y."/>
            <person name="Lee S.L."/>
            <person name="Shimizu K.K."/>
        </authorList>
    </citation>
    <scope>NUCLEOTIDE SEQUENCE [LARGE SCALE GENOMIC DNA]</scope>
    <source>
        <strain evidence="4">214</strain>
    </source>
</reference>
<proteinExistence type="inferred from homology"/>
<dbReference type="InterPro" id="IPR007592">
    <property type="entry name" value="GEBP"/>
</dbReference>
<comment type="caution">
    <text evidence="4">The sequence shown here is derived from an EMBL/GenBank/DDBJ whole genome shotgun (WGS) entry which is preliminary data.</text>
</comment>
<organism evidence="4 5">
    <name type="scientific">Rubroshorea leprosula</name>
    <dbReference type="NCBI Taxonomy" id="152421"/>
    <lineage>
        <taxon>Eukaryota</taxon>
        <taxon>Viridiplantae</taxon>
        <taxon>Streptophyta</taxon>
        <taxon>Embryophyta</taxon>
        <taxon>Tracheophyta</taxon>
        <taxon>Spermatophyta</taxon>
        <taxon>Magnoliopsida</taxon>
        <taxon>eudicotyledons</taxon>
        <taxon>Gunneridae</taxon>
        <taxon>Pentapetalae</taxon>
        <taxon>rosids</taxon>
        <taxon>malvids</taxon>
        <taxon>Malvales</taxon>
        <taxon>Dipterocarpaceae</taxon>
        <taxon>Rubroshorea</taxon>
    </lineage>
</organism>
<dbReference type="GO" id="GO:0005634">
    <property type="term" value="C:nucleus"/>
    <property type="evidence" value="ECO:0007669"/>
    <property type="project" value="TreeGrafter"/>
</dbReference>
<feature type="region of interest" description="Disordered" evidence="2">
    <location>
        <begin position="1"/>
        <end position="20"/>
    </location>
</feature>
<dbReference type="Proteomes" id="UP001054252">
    <property type="component" value="Unassembled WGS sequence"/>
</dbReference>
<evidence type="ECO:0000256" key="2">
    <source>
        <dbReference type="SAM" id="MobiDB-lite"/>
    </source>
</evidence>
<dbReference type="PANTHER" id="PTHR31662">
    <property type="entry name" value="BNAANNG10740D PROTEIN-RELATED"/>
    <property type="match status" value="1"/>
</dbReference>
<comment type="similarity">
    <text evidence="1">Belongs to the GeBP family.</text>
</comment>
<dbReference type="InterPro" id="IPR053932">
    <property type="entry name" value="GeBP-like_DBD"/>
</dbReference>
<name>A0AAV5KNK5_9ROSI</name>
<dbReference type="Pfam" id="PF04504">
    <property type="entry name" value="GeBP-like_DBD"/>
    <property type="match status" value="1"/>
</dbReference>
<feature type="region of interest" description="Disordered" evidence="2">
    <location>
        <begin position="108"/>
        <end position="130"/>
    </location>
</feature>
<feature type="compositionally biased region" description="Polar residues" evidence="2">
    <location>
        <begin position="1"/>
        <end position="17"/>
    </location>
</feature>
<dbReference type="GO" id="GO:0006355">
    <property type="term" value="P:regulation of DNA-templated transcription"/>
    <property type="evidence" value="ECO:0007669"/>
    <property type="project" value="InterPro"/>
</dbReference>
<evidence type="ECO:0000313" key="5">
    <source>
        <dbReference type="Proteomes" id="UP001054252"/>
    </source>
</evidence>
<protein>
    <recommendedName>
        <fullName evidence="3">Glabrous enhancer-binding protein-like DBD domain-containing protein</fullName>
    </recommendedName>
</protein>
<keyword evidence="5" id="KW-1185">Reference proteome</keyword>
<dbReference type="AlphaFoldDB" id="A0AAV5KNK5"/>
<accession>A0AAV5KNK5</accession>
<evidence type="ECO:0000256" key="1">
    <source>
        <dbReference type="ARBA" id="ARBA00010820"/>
    </source>
</evidence>
<feature type="domain" description="Glabrous enhancer-binding protein-like DBD" evidence="3">
    <location>
        <begin position="15"/>
        <end position="105"/>
    </location>
</feature>
<dbReference type="PANTHER" id="PTHR31662:SF39">
    <property type="match status" value="1"/>
</dbReference>
<sequence length="208" mass="24018">MATPATPVTQNGRSSRLFTEADETRLLKSLAKITKSSPLPTPSSTVDSHTLDRIAKQLGTKFTPSQINDKLRRLRLKYHKHARSRSLIKTPHDQRIFKIAQRIWGKKKNSEAVANNEEEPGNEERGDGEPDLEQFPYLVAEFSRILPENEVWKEGLRRLEEEKLREMNQKWKLLKVEEAKVVAKKAELVQEQVKLVMEKVQTPEELEN</sequence>
<gene>
    <name evidence="4" type="ORF">SLEP1_g35578</name>
</gene>
<evidence type="ECO:0000259" key="3">
    <source>
        <dbReference type="Pfam" id="PF04504"/>
    </source>
</evidence>
<evidence type="ECO:0000313" key="4">
    <source>
        <dbReference type="EMBL" id="GKV26235.1"/>
    </source>
</evidence>
<dbReference type="EMBL" id="BPVZ01000071">
    <property type="protein sequence ID" value="GKV26235.1"/>
    <property type="molecule type" value="Genomic_DNA"/>
</dbReference>